<evidence type="ECO:0000313" key="6">
    <source>
        <dbReference type="Proteomes" id="UP000246635"/>
    </source>
</evidence>
<evidence type="ECO:0000256" key="2">
    <source>
        <dbReference type="ARBA" id="ARBA00023002"/>
    </source>
</evidence>
<dbReference type="InterPro" id="IPR036291">
    <property type="entry name" value="NAD(P)-bd_dom_sf"/>
</dbReference>
<dbReference type="InterPro" id="IPR015878">
    <property type="entry name" value="Ado_hCys_hydrolase_NAD-bd"/>
</dbReference>
<dbReference type="SUPFAM" id="SSF52283">
    <property type="entry name" value="Formate/glycerate dehydrogenase catalytic domain-like"/>
    <property type="match status" value="1"/>
</dbReference>
<dbReference type="InterPro" id="IPR006140">
    <property type="entry name" value="D-isomer_DH_NAD-bd"/>
</dbReference>
<dbReference type="GO" id="GO:0051287">
    <property type="term" value="F:NAD binding"/>
    <property type="evidence" value="ECO:0007669"/>
    <property type="project" value="InterPro"/>
</dbReference>
<organism evidence="5 6">
    <name type="scientific">Paenibacillus cellulosilyticus</name>
    <dbReference type="NCBI Taxonomy" id="375489"/>
    <lineage>
        <taxon>Bacteria</taxon>
        <taxon>Bacillati</taxon>
        <taxon>Bacillota</taxon>
        <taxon>Bacilli</taxon>
        <taxon>Bacillales</taxon>
        <taxon>Paenibacillaceae</taxon>
        <taxon>Paenibacillus</taxon>
    </lineage>
</organism>
<dbReference type="PANTHER" id="PTHR43761:SF1">
    <property type="entry name" value="D-ISOMER SPECIFIC 2-HYDROXYACID DEHYDROGENASE CATALYTIC DOMAIN-CONTAINING PROTEIN-RELATED"/>
    <property type="match status" value="1"/>
</dbReference>
<evidence type="ECO:0000256" key="3">
    <source>
        <dbReference type="ARBA" id="ARBA00023027"/>
    </source>
</evidence>
<evidence type="ECO:0000256" key="1">
    <source>
        <dbReference type="ARBA" id="ARBA00005854"/>
    </source>
</evidence>
<sequence length="297" mass="33018">MKIVVGASSFAAQSDKAINILLEKGIEVVKNPFGRKMNIPEIIEHLRDADGLLAGLETLNEEVYRECPKLKAIARIGIGMENVDVQAAEKRGINVSNTPDAPSEAVAEMVLTALLAISRELIQLNKDMHNKVWQKRIGFSLRNRNVLLVGYGRVGRKFAELLKPFGANIMIYDPFQSNISLESLNKGLEVADIVSLHASGADELLTKEAIKQMKKGVVILNSARGLLINEEALVEALQTGAVSWYWSDVYSEEPYRGKLTELDNALLTPHTATYIDRCREEMEQEAVYNILRDLNDV</sequence>
<dbReference type="SMART" id="SM00997">
    <property type="entry name" value="AdoHcyase_NAD"/>
    <property type="match status" value="1"/>
</dbReference>
<comment type="similarity">
    <text evidence="1">Belongs to the D-isomer specific 2-hydroxyacid dehydrogenase family.</text>
</comment>
<dbReference type="SUPFAM" id="SSF51735">
    <property type="entry name" value="NAD(P)-binding Rossmann-fold domains"/>
    <property type="match status" value="1"/>
</dbReference>
<dbReference type="PANTHER" id="PTHR43761">
    <property type="entry name" value="D-ISOMER SPECIFIC 2-HYDROXYACID DEHYDROGENASE FAMILY PROTEIN (AFU_ORTHOLOGUE AFUA_1G13630)"/>
    <property type="match status" value="1"/>
</dbReference>
<dbReference type="InterPro" id="IPR029753">
    <property type="entry name" value="D-isomer_DH_CS"/>
</dbReference>
<dbReference type="InterPro" id="IPR050418">
    <property type="entry name" value="D-iso_2-hydroxyacid_DH_PdxB"/>
</dbReference>
<comment type="caution">
    <text evidence="5">The sequence shown here is derived from an EMBL/GenBank/DDBJ whole genome shotgun (WGS) entry which is preliminary data.</text>
</comment>
<accession>A0A2V2Z3E1</accession>
<dbReference type="EMBL" id="QGTQ01000001">
    <property type="protein sequence ID" value="PWW08330.1"/>
    <property type="molecule type" value="Genomic_DNA"/>
</dbReference>
<evidence type="ECO:0000313" key="5">
    <source>
        <dbReference type="EMBL" id="PWW08330.1"/>
    </source>
</evidence>
<dbReference type="GO" id="GO:0016616">
    <property type="term" value="F:oxidoreductase activity, acting on the CH-OH group of donors, NAD or NADP as acceptor"/>
    <property type="evidence" value="ECO:0007669"/>
    <property type="project" value="InterPro"/>
</dbReference>
<keyword evidence="2" id="KW-0560">Oxidoreductase</keyword>
<protein>
    <submittedName>
        <fullName evidence="5">D-3-phosphoglycerate dehydrogenase</fullName>
    </submittedName>
</protein>
<name>A0A2V2Z3E1_9BACL</name>
<dbReference type="PROSITE" id="PS00671">
    <property type="entry name" value="D_2_HYDROXYACID_DH_3"/>
    <property type="match status" value="1"/>
</dbReference>
<dbReference type="AlphaFoldDB" id="A0A2V2Z3E1"/>
<keyword evidence="6" id="KW-1185">Reference proteome</keyword>
<evidence type="ECO:0000259" key="4">
    <source>
        <dbReference type="SMART" id="SM00997"/>
    </source>
</evidence>
<dbReference type="Proteomes" id="UP000246635">
    <property type="component" value="Unassembled WGS sequence"/>
</dbReference>
<reference evidence="5 6" key="1">
    <citation type="submission" date="2018-05" db="EMBL/GenBank/DDBJ databases">
        <title>Genomic Encyclopedia of Type Strains, Phase III (KMG-III): the genomes of soil and plant-associated and newly described type strains.</title>
        <authorList>
            <person name="Whitman W."/>
        </authorList>
    </citation>
    <scope>NUCLEOTIDE SEQUENCE [LARGE SCALE GENOMIC DNA]</scope>
    <source>
        <strain evidence="5 6">CECT 5696</strain>
    </source>
</reference>
<gene>
    <name evidence="5" type="ORF">DFQ01_10151</name>
</gene>
<feature type="domain" description="S-adenosyl-L-homocysteine hydrolase NAD binding" evidence="4">
    <location>
        <begin position="135"/>
        <end position="267"/>
    </location>
</feature>
<keyword evidence="3" id="KW-0520">NAD</keyword>
<proteinExistence type="inferred from homology"/>
<dbReference type="RefSeq" id="WP_174812867.1">
    <property type="nucleotide sequence ID" value="NZ_CP054613.1"/>
</dbReference>
<dbReference type="Gene3D" id="3.40.50.720">
    <property type="entry name" value="NAD(P)-binding Rossmann-like Domain"/>
    <property type="match status" value="2"/>
</dbReference>
<dbReference type="Pfam" id="PF02826">
    <property type="entry name" value="2-Hacid_dh_C"/>
    <property type="match status" value="1"/>
</dbReference>